<dbReference type="OrthoDB" id="1113349at2759"/>
<comment type="caution">
    <text evidence="1">The sequence shown here is derived from an EMBL/GenBank/DDBJ whole genome shotgun (WGS) entry which is preliminary data.</text>
</comment>
<evidence type="ECO:0000313" key="1">
    <source>
        <dbReference type="EMBL" id="CAA7058067.1"/>
    </source>
</evidence>
<proteinExistence type="predicted"/>
<sequence length="106" mass="12266">MFLYFHPKSPSLSIPMWRKNIISHCRDEETTLQLLFPCDYAQEVWKLIPCTKLLNSQTIQQTRKGMEESKKLVCLPPTGVGSGPISPWVLWSLWKSQNRKAFNGTE</sequence>
<dbReference type="AlphaFoldDB" id="A0A6D2KM92"/>
<reference evidence="1" key="1">
    <citation type="submission" date="2020-01" db="EMBL/GenBank/DDBJ databases">
        <authorList>
            <person name="Mishra B."/>
        </authorList>
    </citation>
    <scope>NUCLEOTIDE SEQUENCE [LARGE SCALE GENOMIC DNA]</scope>
</reference>
<organism evidence="1 2">
    <name type="scientific">Microthlaspi erraticum</name>
    <dbReference type="NCBI Taxonomy" id="1685480"/>
    <lineage>
        <taxon>Eukaryota</taxon>
        <taxon>Viridiplantae</taxon>
        <taxon>Streptophyta</taxon>
        <taxon>Embryophyta</taxon>
        <taxon>Tracheophyta</taxon>
        <taxon>Spermatophyta</taxon>
        <taxon>Magnoliopsida</taxon>
        <taxon>eudicotyledons</taxon>
        <taxon>Gunneridae</taxon>
        <taxon>Pentapetalae</taxon>
        <taxon>rosids</taxon>
        <taxon>malvids</taxon>
        <taxon>Brassicales</taxon>
        <taxon>Brassicaceae</taxon>
        <taxon>Coluteocarpeae</taxon>
        <taxon>Microthlaspi</taxon>
    </lineage>
</organism>
<protein>
    <submittedName>
        <fullName evidence="1">Uncharacterized protein</fullName>
    </submittedName>
</protein>
<gene>
    <name evidence="1" type="ORF">MERR_LOCUS45303</name>
</gene>
<keyword evidence="2" id="KW-1185">Reference proteome</keyword>
<name>A0A6D2KM92_9BRAS</name>
<accession>A0A6D2KM92</accession>
<evidence type="ECO:0000313" key="2">
    <source>
        <dbReference type="Proteomes" id="UP000467841"/>
    </source>
</evidence>
<dbReference type="EMBL" id="CACVBM020001718">
    <property type="protein sequence ID" value="CAA7058067.1"/>
    <property type="molecule type" value="Genomic_DNA"/>
</dbReference>
<dbReference type="Proteomes" id="UP000467841">
    <property type="component" value="Unassembled WGS sequence"/>
</dbReference>